<dbReference type="AlphaFoldDB" id="A0A1I6J285"/>
<dbReference type="PIRSF" id="PIRSF010606">
    <property type="entry name" value="Spore_coat_CotJB"/>
    <property type="match status" value="1"/>
</dbReference>
<keyword evidence="2" id="KW-0167">Capsid protein</keyword>
<sequence length="87" mass="10601">MTMNQLGRKRLFKFICEVDFALDDICLYLDTHPCDRQALEYYHKYKELREQALAEYSECFGPLTSNQVEDHNYWTWVRDPWPWEGEC</sequence>
<organism evidence="2 3">
    <name type="scientific">Anaeromicropila populeti</name>
    <dbReference type="NCBI Taxonomy" id="37658"/>
    <lineage>
        <taxon>Bacteria</taxon>
        <taxon>Bacillati</taxon>
        <taxon>Bacillota</taxon>
        <taxon>Clostridia</taxon>
        <taxon>Lachnospirales</taxon>
        <taxon>Lachnospiraceae</taxon>
        <taxon>Anaeromicropila</taxon>
    </lineage>
</organism>
<accession>A0A1I6J285</accession>
<dbReference type="Proteomes" id="UP000199659">
    <property type="component" value="Unassembled WGS sequence"/>
</dbReference>
<keyword evidence="3" id="KW-1185">Reference proteome</keyword>
<dbReference type="EMBL" id="FOYZ01000004">
    <property type="protein sequence ID" value="SFR73076.1"/>
    <property type="molecule type" value="Genomic_DNA"/>
</dbReference>
<dbReference type="OrthoDB" id="9804099at2"/>
<evidence type="ECO:0000313" key="2">
    <source>
        <dbReference type="EMBL" id="SFR73076.1"/>
    </source>
</evidence>
<evidence type="ECO:0000259" key="1">
    <source>
        <dbReference type="Pfam" id="PF12652"/>
    </source>
</evidence>
<dbReference type="InterPro" id="IPR024207">
    <property type="entry name" value="CotJB_dom"/>
</dbReference>
<dbReference type="RefSeq" id="WP_092559950.1">
    <property type="nucleotide sequence ID" value="NZ_FOYZ01000004.1"/>
</dbReference>
<name>A0A1I6J285_9FIRM</name>
<dbReference type="InterPro" id="IPR016571">
    <property type="entry name" value="Spore_coat_assembly_CotJB"/>
</dbReference>
<dbReference type="STRING" id="37658.SAMN05661086_01378"/>
<gene>
    <name evidence="2" type="ORF">SAMN05661086_01378</name>
</gene>
<dbReference type="Pfam" id="PF12652">
    <property type="entry name" value="CotJB"/>
    <property type="match status" value="1"/>
</dbReference>
<evidence type="ECO:0000313" key="3">
    <source>
        <dbReference type="Proteomes" id="UP000199659"/>
    </source>
</evidence>
<reference evidence="2 3" key="1">
    <citation type="submission" date="2016-10" db="EMBL/GenBank/DDBJ databases">
        <authorList>
            <person name="de Groot N.N."/>
        </authorList>
    </citation>
    <scope>NUCLEOTIDE SEQUENCE [LARGE SCALE GENOMIC DNA]</scope>
    <source>
        <strain evidence="2 3">743A</strain>
    </source>
</reference>
<protein>
    <submittedName>
        <fullName evidence="2">Spore coat protein JB</fullName>
    </submittedName>
</protein>
<feature type="domain" description="Protein CotJB" evidence="1">
    <location>
        <begin position="10"/>
        <end position="84"/>
    </location>
</feature>
<keyword evidence="2" id="KW-0946">Virion</keyword>
<proteinExistence type="predicted"/>